<reference evidence="3" key="1">
    <citation type="submission" date="2017-02" db="UniProtKB">
        <authorList>
            <consortium name="WormBaseParasite"/>
        </authorList>
    </citation>
    <scope>IDENTIFICATION</scope>
</reference>
<protein>
    <submittedName>
        <fullName evidence="1 3">Uncharacterized protein</fullName>
    </submittedName>
</protein>
<dbReference type="WBParaSite" id="HNAJ_0001319001-mRNA-1">
    <property type="protein sequence ID" value="HNAJ_0001319001-mRNA-1"/>
    <property type="gene ID" value="HNAJ_0001319001"/>
</dbReference>
<sequence>MTALLEPSRALEYLDIGDSHTNLEPHVPSIMIISISLVWASHQLQVMTIELVTSMVSLTKLQRAFYAN</sequence>
<evidence type="ECO:0000313" key="3">
    <source>
        <dbReference type="WBParaSite" id="HNAJ_0001319001-mRNA-1"/>
    </source>
</evidence>
<dbReference type="Proteomes" id="UP000278807">
    <property type="component" value="Unassembled WGS sequence"/>
</dbReference>
<evidence type="ECO:0000313" key="1">
    <source>
        <dbReference type="EMBL" id="VDO15127.1"/>
    </source>
</evidence>
<organism evidence="3">
    <name type="scientific">Rodentolepis nana</name>
    <name type="common">Dwarf tapeworm</name>
    <name type="synonym">Hymenolepis nana</name>
    <dbReference type="NCBI Taxonomy" id="102285"/>
    <lineage>
        <taxon>Eukaryota</taxon>
        <taxon>Metazoa</taxon>
        <taxon>Spiralia</taxon>
        <taxon>Lophotrochozoa</taxon>
        <taxon>Platyhelminthes</taxon>
        <taxon>Cestoda</taxon>
        <taxon>Eucestoda</taxon>
        <taxon>Cyclophyllidea</taxon>
        <taxon>Hymenolepididae</taxon>
        <taxon>Rodentolepis</taxon>
    </lineage>
</organism>
<dbReference type="AlphaFoldDB" id="A0A0R3TZ91"/>
<accession>A0A0R3TZ91</accession>
<keyword evidence="2" id="KW-1185">Reference proteome</keyword>
<proteinExistence type="predicted"/>
<evidence type="ECO:0000313" key="2">
    <source>
        <dbReference type="Proteomes" id="UP000278807"/>
    </source>
</evidence>
<dbReference type="EMBL" id="UZAE01015062">
    <property type="protein sequence ID" value="VDO15127.1"/>
    <property type="molecule type" value="Genomic_DNA"/>
</dbReference>
<gene>
    <name evidence="1" type="ORF">HNAJ_LOCUS13164</name>
</gene>
<reference evidence="1 2" key="2">
    <citation type="submission" date="2018-11" db="EMBL/GenBank/DDBJ databases">
        <authorList>
            <consortium name="Pathogen Informatics"/>
        </authorList>
    </citation>
    <scope>NUCLEOTIDE SEQUENCE [LARGE SCALE GENOMIC DNA]</scope>
</reference>
<name>A0A0R3TZ91_RODNA</name>